<dbReference type="VEuPathDB" id="CryptoDB:CMU_012870"/>
<dbReference type="AlphaFoldDB" id="B6AEJ6"/>
<proteinExistence type="predicted"/>
<evidence type="ECO:0000313" key="2">
    <source>
        <dbReference type="EMBL" id="EEA06613.1"/>
    </source>
</evidence>
<keyword evidence="3" id="KW-1185">Reference proteome</keyword>
<dbReference type="RefSeq" id="XP_002140962.1">
    <property type="nucleotide sequence ID" value="XM_002140926.1"/>
</dbReference>
<dbReference type="OrthoDB" id="342474at2759"/>
<accession>B6AEJ6</accession>
<reference evidence="2" key="1">
    <citation type="submission" date="2008-06" db="EMBL/GenBank/DDBJ databases">
        <authorList>
            <person name="Lorenzi H."/>
            <person name="Inman J."/>
            <person name="Miller J."/>
            <person name="Schobel S."/>
            <person name="Amedeo P."/>
            <person name="Caler E.V."/>
            <person name="da Silva J."/>
        </authorList>
    </citation>
    <scope>NUCLEOTIDE SEQUENCE [LARGE SCALE GENOMIC DNA]</scope>
    <source>
        <strain evidence="2">RN66</strain>
    </source>
</reference>
<dbReference type="EMBL" id="DS989730">
    <property type="protein sequence ID" value="EEA06613.1"/>
    <property type="molecule type" value="Genomic_DNA"/>
</dbReference>
<feature type="coiled-coil region" evidence="1">
    <location>
        <begin position="68"/>
        <end position="95"/>
    </location>
</feature>
<dbReference type="Proteomes" id="UP000001460">
    <property type="component" value="Unassembled WGS sequence"/>
</dbReference>
<feature type="coiled-coil region" evidence="1">
    <location>
        <begin position="325"/>
        <end position="386"/>
    </location>
</feature>
<evidence type="ECO:0000313" key="3">
    <source>
        <dbReference type="Proteomes" id="UP000001460"/>
    </source>
</evidence>
<evidence type="ECO:0000256" key="1">
    <source>
        <dbReference type="SAM" id="Coils"/>
    </source>
</evidence>
<sequence length="550" mass="64785">MITYLPDFFLEEDEEFNASNNTFLNIQKSEELVTNNLQNAEIITGKLKDIINLGKVNDEAISLSIEEINKSIEELKNMECQIMRYIEEQSSLESSIHKKFEDFYLLELQNKQMIIANKMSNIQTYSIKISEQYEKQRYNRTMNEKKEKSYKLMIHEQMSWKELKNYWKNRQIEYDQRYKQLLNLNEYIEDRFKSLNTEYNNLIENKNRVIINKQNLEMLLEVSKKEIEEKLNGLIKEDNLIADKIIKSNKTIENQEAELKVIKSSINESLHSLEILEKNRLTKENDLENMLLSIKEKDTILLKINEIYALEKLKVEKLAGYSKESELTIQEIKKLEIQLQNAKDNYENIKNREVEDLSNSEGIIELHHVERANAELMEEIHILEQSIISYETSIRMEAEKIIEKKDISSVKDTSSIINTINEVIEKKEKEMDKGLFEYFSSTNEKGISEQDIKEYITKINSILIKEAIKGKVGNLKRNKAESMRNMEKLLVESLTLLQKIDDEEAQSEQYFKNSPLQQILMQYKLDSSQSCNNNRRLLTPTKVSKKSIDT</sequence>
<keyword evidence="1" id="KW-0175">Coiled coil</keyword>
<dbReference type="GeneID" id="6996121"/>
<protein>
    <submittedName>
        <fullName evidence="2">Uncharacterized protein</fullName>
    </submittedName>
</protein>
<name>B6AEJ6_CRYMR</name>
<gene>
    <name evidence="2" type="ORF">CMU_012870</name>
</gene>
<organism evidence="2 3">
    <name type="scientific">Cryptosporidium muris (strain RN66)</name>
    <dbReference type="NCBI Taxonomy" id="441375"/>
    <lineage>
        <taxon>Eukaryota</taxon>
        <taxon>Sar</taxon>
        <taxon>Alveolata</taxon>
        <taxon>Apicomplexa</taxon>
        <taxon>Conoidasida</taxon>
        <taxon>Coccidia</taxon>
        <taxon>Eucoccidiorida</taxon>
        <taxon>Eimeriorina</taxon>
        <taxon>Cryptosporidiidae</taxon>
        <taxon>Cryptosporidium</taxon>
    </lineage>
</organism>